<feature type="compositionally biased region" description="Acidic residues" evidence="1">
    <location>
        <begin position="510"/>
        <end position="531"/>
    </location>
</feature>
<protein>
    <recommendedName>
        <fullName evidence="2">DUF7791 domain-containing protein</fullName>
    </recommendedName>
</protein>
<dbReference type="GeneID" id="36594486"/>
<dbReference type="AlphaFoldDB" id="A0A2J6TNT2"/>
<feature type="domain" description="DUF7791" evidence="2">
    <location>
        <begin position="209"/>
        <end position="366"/>
    </location>
</feature>
<dbReference type="EMBL" id="KZ613747">
    <property type="protein sequence ID" value="PMD64683.1"/>
    <property type="molecule type" value="Genomic_DNA"/>
</dbReference>
<proteinExistence type="predicted"/>
<evidence type="ECO:0000259" key="2">
    <source>
        <dbReference type="Pfam" id="PF25053"/>
    </source>
</evidence>
<sequence length="686" mass="78477">MMPKTFPDLWQKMQILTTRERIGLSLEWDSSELMRAFRSFVDAAVESSKICLFIDGLDEFDGNHLVLVQFFQSLGKGPHGGRVKMCLSSRPWAVFERSFQPSVPNLKLQELTYQDMYGYVSDTLSADSKIGGCLKENSEFKDTLFDETVQRADGVFLWTRLTVSKLLKDFQPSLGFHDLQAIVEEQPTELEDLFEKLLFFEQDAVEKSETANMFRLITARETAASFINDETANFLNVWEIALALDSDDDSLAISDNEVQQASDEEVQGRCENTCTRIEDRFRGLLGIFPQRQGANERTTSIETQDEENSSGSTRRVAGHKVTYIHRTVRDWLMDGDGVRELLISKSSGTFDPHLRLLRAGIMAFKMPVERPWRRRWLNDRWPQITVCMTHARNVQPSQTLLQRQFLNELDEAIGWYWIPRLGDPTDHWAKHVFNSYDVRTKAPPIREPYLYLVAKFGIANYVPEELEGLVLGDISASLELTSKEGGEIKENEVIDQEVEERDKAGKGEQGEQDEDEEDEDEQGGEEEEEDTREGTPLLSYATEYICSRQNSIYPLSSLSFIRALLQIPSRHNPGPNHTYTDFIPAGAQNTPWVALLQHLRRGHRRGWIAHLDIDPQGTTRWAEIVRLFLDAGADVGAVVSADRWHPEMSALEVLEMLENEYCATEMCGLRKQLIKKQEERRDFGSI</sequence>
<dbReference type="OrthoDB" id="443402at2759"/>
<dbReference type="InterPro" id="IPR056693">
    <property type="entry name" value="DUF7791"/>
</dbReference>
<feature type="compositionally biased region" description="Basic and acidic residues" evidence="1">
    <location>
        <begin position="500"/>
        <end position="509"/>
    </location>
</feature>
<evidence type="ECO:0000313" key="4">
    <source>
        <dbReference type="Proteomes" id="UP000235371"/>
    </source>
</evidence>
<dbReference type="Pfam" id="PF25053">
    <property type="entry name" value="DUF7791"/>
    <property type="match status" value="1"/>
</dbReference>
<dbReference type="Proteomes" id="UP000235371">
    <property type="component" value="Unassembled WGS sequence"/>
</dbReference>
<accession>A0A2J6TNT2</accession>
<keyword evidence="4" id="KW-1185">Reference proteome</keyword>
<dbReference type="PANTHER" id="PTHR10039:SF5">
    <property type="entry name" value="NACHT DOMAIN-CONTAINING PROTEIN"/>
    <property type="match status" value="1"/>
</dbReference>
<dbReference type="RefSeq" id="XP_024741587.1">
    <property type="nucleotide sequence ID" value="XM_024886409.1"/>
</dbReference>
<name>A0A2J6TNT2_9HELO</name>
<reference evidence="3 4" key="1">
    <citation type="submission" date="2016-04" db="EMBL/GenBank/DDBJ databases">
        <title>A degradative enzymes factory behind the ericoid mycorrhizal symbiosis.</title>
        <authorList>
            <consortium name="DOE Joint Genome Institute"/>
            <person name="Martino E."/>
            <person name="Morin E."/>
            <person name="Grelet G."/>
            <person name="Kuo A."/>
            <person name="Kohler A."/>
            <person name="Daghino S."/>
            <person name="Barry K."/>
            <person name="Choi C."/>
            <person name="Cichocki N."/>
            <person name="Clum A."/>
            <person name="Copeland A."/>
            <person name="Hainaut M."/>
            <person name="Haridas S."/>
            <person name="Labutti K."/>
            <person name="Lindquist E."/>
            <person name="Lipzen A."/>
            <person name="Khouja H.-R."/>
            <person name="Murat C."/>
            <person name="Ohm R."/>
            <person name="Olson A."/>
            <person name="Spatafora J."/>
            <person name="Veneault-Fourrey C."/>
            <person name="Henrissat B."/>
            <person name="Grigoriev I."/>
            <person name="Martin F."/>
            <person name="Perotto S."/>
        </authorList>
    </citation>
    <scope>NUCLEOTIDE SEQUENCE [LARGE SCALE GENOMIC DNA]</scope>
    <source>
        <strain evidence="3 4">E</strain>
    </source>
</reference>
<evidence type="ECO:0000313" key="3">
    <source>
        <dbReference type="EMBL" id="PMD64683.1"/>
    </source>
</evidence>
<feature type="region of interest" description="Disordered" evidence="1">
    <location>
        <begin position="487"/>
        <end position="536"/>
    </location>
</feature>
<dbReference type="InParanoid" id="A0A2J6TNT2"/>
<evidence type="ECO:0000256" key="1">
    <source>
        <dbReference type="SAM" id="MobiDB-lite"/>
    </source>
</evidence>
<dbReference type="STRING" id="1095630.A0A2J6TNT2"/>
<gene>
    <name evidence="3" type="ORF">K444DRAFT_659938</name>
</gene>
<organism evidence="3 4">
    <name type="scientific">Hyaloscypha bicolor E</name>
    <dbReference type="NCBI Taxonomy" id="1095630"/>
    <lineage>
        <taxon>Eukaryota</taxon>
        <taxon>Fungi</taxon>
        <taxon>Dikarya</taxon>
        <taxon>Ascomycota</taxon>
        <taxon>Pezizomycotina</taxon>
        <taxon>Leotiomycetes</taxon>
        <taxon>Helotiales</taxon>
        <taxon>Hyaloscyphaceae</taxon>
        <taxon>Hyaloscypha</taxon>
        <taxon>Hyaloscypha bicolor</taxon>
    </lineage>
</organism>
<dbReference type="PANTHER" id="PTHR10039">
    <property type="entry name" value="AMELOGENIN"/>
    <property type="match status" value="1"/>
</dbReference>
<feature type="region of interest" description="Disordered" evidence="1">
    <location>
        <begin position="295"/>
        <end position="314"/>
    </location>
</feature>